<protein>
    <submittedName>
        <fullName evidence="2">ElaB/YqjD/DUF883 family membrane-anchored ribosome-binding protein</fullName>
    </submittedName>
</protein>
<proteinExistence type="predicted"/>
<feature type="coiled-coil region" evidence="1">
    <location>
        <begin position="10"/>
        <end position="63"/>
    </location>
</feature>
<dbReference type="Proteomes" id="UP000277424">
    <property type="component" value="Unassembled WGS sequence"/>
</dbReference>
<reference evidence="2 3" key="1">
    <citation type="submission" date="2018-10" db="EMBL/GenBank/DDBJ databases">
        <title>Comparative analysis of microorganisms from saline springs in Andes Mountain Range, Colombia.</title>
        <authorList>
            <person name="Rubin E."/>
        </authorList>
    </citation>
    <scope>NUCLEOTIDE SEQUENCE [LARGE SCALE GENOMIC DNA]</scope>
    <source>
        <strain evidence="2 3">USBA 36</strain>
    </source>
</reference>
<sequence>MATREPADDIAALKNDLAALRKDVGALAKTLGEQASTTSDDKMAQLKERVAALRSELEGAAKTARARGAEGVASVERHIEDKPLQSMLIALGAGLLIGKLLDRR</sequence>
<evidence type="ECO:0000256" key="1">
    <source>
        <dbReference type="SAM" id="Coils"/>
    </source>
</evidence>
<name>A0A420WQQ6_9PROT</name>
<accession>A0A420WQQ6</accession>
<organism evidence="2 3">
    <name type="scientific">Oceanibaculum indicum</name>
    <dbReference type="NCBI Taxonomy" id="526216"/>
    <lineage>
        <taxon>Bacteria</taxon>
        <taxon>Pseudomonadati</taxon>
        <taxon>Pseudomonadota</taxon>
        <taxon>Alphaproteobacteria</taxon>
        <taxon>Rhodospirillales</taxon>
        <taxon>Oceanibaculaceae</taxon>
        <taxon>Oceanibaculum</taxon>
    </lineage>
</organism>
<dbReference type="PANTHER" id="PTHR35893:SF3">
    <property type="entry name" value="INNER MEMBRANE PROTEIN"/>
    <property type="match status" value="1"/>
</dbReference>
<evidence type="ECO:0000313" key="3">
    <source>
        <dbReference type="Proteomes" id="UP000277424"/>
    </source>
</evidence>
<dbReference type="PANTHER" id="PTHR35893">
    <property type="entry name" value="INNER MEMBRANE PROTEIN-RELATED"/>
    <property type="match status" value="1"/>
</dbReference>
<gene>
    <name evidence="2" type="ORF">BCL74_1156</name>
</gene>
<dbReference type="EMBL" id="RBIG01000001">
    <property type="protein sequence ID" value="RKQ73368.1"/>
    <property type="molecule type" value="Genomic_DNA"/>
</dbReference>
<comment type="caution">
    <text evidence="2">The sequence shown here is derived from an EMBL/GenBank/DDBJ whole genome shotgun (WGS) entry which is preliminary data.</text>
</comment>
<dbReference type="Gene3D" id="1.20.5.1700">
    <property type="match status" value="1"/>
</dbReference>
<evidence type="ECO:0000313" key="2">
    <source>
        <dbReference type="EMBL" id="RKQ73368.1"/>
    </source>
</evidence>
<keyword evidence="1" id="KW-0175">Coiled coil</keyword>
<dbReference type="OrthoDB" id="9935860at2"/>
<dbReference type="AlphaFoldDB" id="A0A420WQQ6"/>
<dbReference type="RefSeq" id="WP_008944279.1">
    <property type="nucleotide sequence ID" value="NZ_RBIG01000001.1"/>
</dbReference>
<dbReference type="GO" id="GO:0043022">
    <property type="term" value="F:ribosome binding"/>
    <property type="evidence" value="ECO:0007669"/>
    <property type="project" value="InterPro"/>
</dbReference>
<dbReference type="InterPro" id="IPR010279">
    <property type="entry name" value="YqjD/ElaB"/>
</dbReference>